<dbReference type="RefSeq" id="WP_209590640.1">
    <property type="nucleotide sequence ID" value="NZ_JAGGMU010000001.1"/>
</dbReference>
<dbReference type="Gene3D" id="1.20.1050.140">
    <property type="match status" value="1"/>
</dbReference>
<dbReference type="Gene3D" id="3.40.50.11810">
    <property type="match status" value="1"/>
</dbReference>
<comment type="function">
    <text evidence="1">Part of a complex that catalyzes the reversible reduction of CoM-S-S-CoB to the thiol-coenzymes H-S-CoM (coenzyme M) and H-S-CoB (coenzyme B).</text>
</comment>
<dbReference type="Pfam" id="PF02754">
    <property type="entry name" value="CCG"/>
    <property type="match status" value="2"/>
</dbReference>
<dbReference type="GO" id="GO:0015948">
    <property type="term" value="P:methanogenesis"/>
    <property type="evidence" value="ECO:0007669"/>
    <property type="project" value="UniProtKB-KW"/>
</dbReference>
<dbReference type="InterPro" id="IPR017678">
    <property type="entry name" value="CoB/CoM_hetero-S_Rdtase_bsu"/>
</dbReference>
<dbReference type="InterPro" id="IPR051278">
    <property type="entry name" value="HdrB/HdrD_reductase"/>
</dbReference>
<sequence>MKYAFFLGCIMPNRYAGVEAATRTVMDKLGVELVDLEGASCCPAPGVFGSFDQKTWVTLAARNLVLAEQKGTDIVTVCNGCYGSLYEAAHMLHDNKEALAFVNEQLAQVDKEYKGTTHVRHFAELISKELGPEAIAEKVVKDLGAINVGVHYGCHFLKPTDAKGLGAAERPTMLDELVEATGAKSVAYKDKMMCCGAGGGVRAKELDLALSMTNEKIENMVEAGADCIVNVCPFCQLQFDRGQVEIKEKMGNEYNIPVLHLSQLLGLAMGMDPKELALDVHQISVKPLLEKLGY</sequence>
<evidence type="ECO:0000256" key="5">
    <source>
        <dbReference type="ARBA" id="ARBA00023002"/>
    </source>
</evidence>
<dbReference type="EMBL" id="JAGGMV010000001">
    <property type="protein sequence ID" value="MBP2201186.1"/>
    <property type="molecule type" value="Genomic_DNA"/>
</dbReference>
<evidence type="ECO:0000259" key="6">
    <source>
        <dbReference type="Pfam" id="PF02754"/>
    </source>
</evidence>
<keyword evidence="5 7" id="KW-0560">Oxidoreductase</keyword>
<comment type="pathway">
    <text evidence="2">Cofactor metabolism; coenzyme M-coenzyme B heterodisulfide reduction; coenzyme B and coenzyme M from coenzyme M-coenzyme B heterodisulfide: step 1/1.</text>
</comment>
<dbReference type="AlphaFoldDB" id="A0A8J7RLU1"/>
<evidence type="ECO:0000256" key="4">
    <source>
        <dbReference type="ARBA" id="ARBA00022994"/>
    </source>
</evidence>
<dbReference type="Proteomes" id="UP000740329">
    <property type="component" value="Unassembled WGS sequence"/>
</dbReference>
<evidence type="ECO:0000313" key="7">
    <source>
        <dbReference type="EMBL" id="MBP2201186.1"/>
    </source>
</evidence>
<accession>A0A8J7RLU1</accession>
<dbReference type="UniPathway" id="UPA00647">
    <property type="reaction ID" value="UER00700"/>
</dbReference>
<evidence type="ECO:0000256" key="3">
    <source>
        <dbReference type="ARBA" id="ARBA00010431"/>
    </source>
</evidence>
<dbReference type="EC" id="1.8.98.1" evidence="7"/>
<keyword evidence="4" id="KW-0484">Methanogenesis</keyword>
<proteinExistence type="inferred from homology"/>
<dbReference type="PANTHER" id="PTHR42947:SF1">
    <property type="entry name" value="COB--COM HETERODISULFIDE REDUCTASE SUBUNIT B 1"/>
    <property type="match status" value="1"/>
</dbReference>
<dbReference type="GO" id="GO:0051912">
    <property type="term" value="F:CoB--CoM heterodisulfide reductase activity"/>
    <property type="evidence" value="ECO:0007669"/>
    <property type="project" value="UniProtKB-EC"/>
</dbReference>
<evidence type="ECO:0000256" key="1">
    <source>
        <dbReference type="ARBA" id="ARBA00003406"/>
    </source>
</evidence>
<feature type="domain" description="Cysteine-rich" evidence="6">
    <location>
        <begin position="3"/>
        <end position="85"/>
    </location>
</feature>
<protein>
    <submittedName>
        <fullName evidence="7">Heterodisulfide reductase subunit B</fullName>
        <ecNumber evidence="7">1.8.98.1</ecNumber>
    </submittedName>
</protein>
<evidence type="ECO:0000256" key="2">
    <source>
        <dbReference type="ARBA" id="ARBA00004808"/>
    </source>
</evidence>
<name>A0A8J7RLU1_METVO</name>
<comment type="caution">
    <text evidence="7">The sequence shown here is derived from an EMBL/GenBank/DDBJ whole genome shotgun (WGS) entry which is preliminary data.</text>
</comment>
<organism evidence="7 8">
    <name type="scientific">Methanococcus voltae</name>
    <dbReference type="NCBI Taxonomy" id="2188"/>
    <lineage>
        <taxon>Archaea</taxon>
        <taxon>Methanobacteriati</taxon>
        <taxon>Methanobacteriota</taxon>
        <taxon>Methanomada group</taxon>
        <taxon>Methanococci</taxon>
        <taxon>Methanococcales</taxon>
        <taxon>Methanococcaceae</taxon>
        <taxon>Methanococcus</taxon>
    </lineage>
</organism>
<gene>
    <name evidence="7" type="ORF">J3E07_000584</name>
</gene>
<dbReference type="InterPro" id="IPR004017">
    <property type="entry name" value="Cys_rich_dom"/>
</dbReference>
<dbReference type="NCBIfam" id="TIGR03288">
    <property type="entry name" value="CoB_CoM_SS_B"/>
    <property type="match status" value="1"/>
</dbReference>
<reference evidence="7" key="1">
    <citation type="submission" date="2021-03" db="EMBL/GenBank/DDBJ databases">
        <title>Genomic Encyclopedia of Type Strains, Phase IV (KMG-V): Genome sequencing to study the core and pangenomes of soil and plant-associated prokaryotes.</title>
        <authorList>
            <person name="Whitman W."/>
        </authorList>
    </citation>
    <scope>NUCLEOTIDE SEQUENCE</scope>
    <source>
        <strain evidence="7">C4</strain>
    </source>
</reference>
<dbReference type="PANTHER" id="PTHR42947">
    <property type="entry name" value="COB--COM HETERODISULFIDE REDUCTASE SUBUNIT B 1"/>
    <property type="match status" value="1"/>
</dbReference>
<dbReference type="OrthoDB" id="144689at2157"/>
<comment type="similarity">
    <text evidence="3">Belongs to the HdrB family.</text>
</comment>
<feature type="domain" description="Cysteine-rich" evidence="6">
    <location>
        <begin position="148"/>
        <end position="240"/>
    </location>
</feature>
<evidence type="ECO:0000313" key="8">
    <source>
        <dbReference type="Proteomes" id="UP000740329"/>
    </source>
</evidence>